<organism evidence="13 14">
    <name type="scientific">Ophiophagus hannah</name>
    <name type="common">King cobra</name>
    <name type="synonym">Naja hannah</name>
    <dbReference type="NCBI Taxonomy" id="8665"/>
    <lineage>
        <taxon>Eukaryota</taxon>
        <taxon>Metazoa</taxon>
        <taxon>Chordata</taxon>
        <taxon>Craniata</taxon>
        <taxon>Vertebrata</taxon>
        <taxon>Euteleostomi</taxon>
        <taxon>Lepidosauria</taxon>
        <taxon>Squamata</taxon>
        <taxon>Bifurcata</taxon>
        <taxon>Unidentata</taxon>
        <taxon>Episquamata</taxon>
        <taxon>Toxicofera</taxon>
        <taxon>Serpentes</taxon>
        <taxon>Colubroidea</taxon>
        <taxon>Elapidae</taxon>
        <taxon>Elapinae</taxon>
        <taxon>Ophiophagus</taxon>
    </lineage>
</organism>
<dbReference type="CDD" id="cd07698">
    <property type="entry name" value="IgC1_MHC_I_alpha3"/>
    <property type="match status" value="1"/>
</dbReference>
<dbReference type="AlphaFoldDB" id="V8N5V2"/>
<evidence type="ECO:0000256" key="4">
    <source>
        <dbReference type="ARBA" id="ARBA00022729"/>
    </source>
</evidence>
<keyword evidence="3 11" id="KW-0812">Transmembrane</keyword>
<dbReference type="InterPro" id="IPR037055">
    <property type="entry name" value="MHC_I-like_Ag-recog_sf"/>
</dbReference>
<evidence type="ECO:0000259" key="12">
    <source>
        <dbReference type="PROSITE" id="PS50835"/>
    </source>
</evidence>
<evidence type="ECO:0000256" key="11">
    <source>
        <dbReference type="SAM" id="Phobius"/>
    </source>
</evidence>
<dbReference type="InterPro" id="IPR036179">
    <property type="entry name" value="Ig-like_dom_sf"/>
</dbReference>
<dbReference type="GO" id="GO:0009897">
    <property type="term" value="C:external side of plasma membrane"/>
    <property type="evidence" value="ECO:0007669"/>
    <property type="project" value="TreeGrafter"/>
</dbReference>
<dbReference type="OrthoDB" id="8936120at2759"/>
<evidence type="ECO:0000256" key="2">
    <source>
        <dbReference type="ARBA" id="ARBA00022451"/>
    </source>
</evidence>
<evidence type="ECO:0000256" key="10">
    <source>
        <dbReference type="RuleBase" id="RU004439"/>
    </source>
</evidence>
<comment type="subcellular location">
    <subcellularLocation>
        <location evidence="1">Membrane</location>
        <topology evidence="1">Single-pass type I membrane protein</topology>
    </subcellularLocation>
</comment>
<dbReference type="PANTHER" id="PTHR16675">
    <property type="entry name" value="MHC CLASS I-RELATED"/>
    <property type="match status" value="1"/>
</dbReference>
<evidence type="ECO:0000256" key="9">
    <source>
        <dbReference type="ARBA" id="ARBA00023180"/>
    </source>
</evidence>
<accession>V8N5V2</accession>
<dbReference type="GO" id="GO:0005615">
    <property type="term" value="C:extracellular space"/>
    <property type="evidence" value="ECO:0007669"/>
    <property type="project" value="TreeGrafter"/>
</dbReference>
<evidence type="ECO:0000256" key="7">
    <source>
        <dbReference type="ARBA" id="ARBA00023136"/>
    </source>
</evidence>
<evidence type="ECO:0000256" key="1">
    <source>
        <dbReference type="ARBA" id="ARBA00004479"/>
    </source>
</evidence>
<dbReference type="Gene3D" id="2.60.40.10">
    <property type="entry name" value="Immunoglobulins"/>
    <property type="match status" value="1"/>
</dbReference>
<comment type="caution">
    <text evidence="13">The sequence shown here is derived from an EMBL/GenBank/DDBJ whole genome shotgun (WGS) entry which is preliminary data.</text>
</comment>
<dbReference type="InterPro" id="IPR007110">
    <property type="entry name" value="Ig-like_dom"/>
</dbReference>
<name>V8N5V2_OPHHA</name>
<keyword evidence="4" id="KW-0732">Signal</keyword>
<dbReference type="FunFam" id="3.30.500.10:FF:000001">
    <property type="entry name" value="H-2 class I histocompatibility antigen, alpha chain"/>
    <property type="match status" value="1"/>
</dbReference>
<dbReference type="PROSITE" id="PS50835">
    <property type="entry name" value="IG_LIKE"/>
    <property type="match status" value="1"/>
</dbReference>
<keyword evidence="2" id="KW-0490">MHC I</keyword>
<dbReference type="FunFam" id="2.60.40.10:FF:000204">
    <property type="entry name" value="Major histocompatibility complex, class I-related protein"/>
    <property type="match status" value="1"/>
</dbReference>
<dbReference type="InterPro" id="IPR013783">
    <property type="entry name" value="Ig-like_fold"/>
</dbReference>
<evidence type="ECO:0000256" key="5">
    <source>
        <dbReference type="ARBA" id="ARBA00022859"/>
    </source>
</evidence>
<gene>
    <name evidence="13" type="primary">Mr1</name>
    <name evidence="13" type="ORF">L345_16593</name>
</gene>
<dbReference type="EMBL" id="AZIM01007906">
    <property type="protein sequence ID" value="ETE57689.1"/>
    <property type="molecule type" value="Genomic_DNA"/>
</dbReference>
<evidence type="ECO:0000256" key="6">
    <source>
        <dbReference type="ARBA" id="ARBA00022989"/>
    </source>
</evidence>
<dbReference type="InterPro" id="IPR011162">
    <property type="entry name" value="MHC_I/II-like_Ag-recog"/>
</dbReference>
<dbReference type="InterPro" id="IPR011161">
    <property type="entry name" value="MHC_I-like_Ag-recog"/>
</dbReference>
<keyword evidence="9" id="KW-0325">Glycoprotein</keyword>
<evidence type="ECO:0000313" key="14">
    <source>
        <dbReference type="Proteomes" id="UP000018936"/>
    </source>
</evidence>
<keyword evidence="5" id="KW-0391">Immunity</keyword>
<feature type="domain" description="Ig-like" evidence="12">
    <location>
        <begin position="17"/>
        <end position="107"/>
    </location>
</feature>
<dbReference type="Pfam" id="PF00129">
    <property type="entry name" value="MHC_I"/>
    <property type="match status" value="1"/>
</dbReference>
<dbReference type="SMART" id="SM00407">
    <property type="entry name" value="IGc1"/>
    <property type="match status" value="1"/>
</dbReference>
<reference evidence="13 14" key="1">
    <citation type="journal article" date="2013" name="Proc. Natl. Acad. Sci. U.S.A.">
        <title>The king cobra genome reveals dynamic gene evolution and adaptation in the snake venom system.</title>
        <authorList>
            <person name="Vonk F.J."/>
            <person name="Casewell N.R."/>
            <person name="Henkel C.V."/>
            <person name="Heimberg A.M."/>
            <person name="Jansen H.J."/>
            <person name="McCleary R.J."/>
            <person name="Kerkkamp H.M."/>
            <person name="Vos R.A."/>
            <person name="Guerreiro I."/>
            <person name="Calvete J.J."/>
            <person name="Wuster W."/>
            <person name="Woods A.E."/>
            <person name="Logan J.M."/>
            <person name="Harrison R.A."/>
            <person name="Castoe T.A."/>
            <person name="de Koning A.P."/>
            <person name="Pollock D.D."/>
            <person name="Yandell M."/>
            <person name="Calderon D."/>
            <person name="Renjifo C."/>
            <person name="Currier R.B."/>
            <person name="Salgado D."/>
            <person name="Pla D."/>
            <person name="Sanz L."/>
            <person name="Hyder A.S."/>
            <person name="Ribeiro J.M."/>
            <person name="Arntzen J.W."/>
            <person name="van den Thillart G.E."/>
            <person name="Boetzer M."/>
            <person name="Pirovano W."/>
            <person name="Dirks R.P."/>
            <person name="Spaink H.P."/>
            <person name="Duboule D."/>
            <person name="McGlinn E."/>
            <person name="Kini R.M."/>
            <person name="Richardson M.K."/>
        </authorList>
    </citation>
    <scope>NUCLEOTIDE SEQUENCE</scope>
    <source>
        <tissue evidence="13">Blood</tissue>
    </source>
</reference>
<keyword evidence="6 11" id="KW-1133">Transmembrane helix</keyword>
<keyword evidence="14" id="KW-1185">Reference proteome</keyword>
<evidence type="ECO:0000256" key="3">
    <source>
        <dbReference type="ARBA" id="ARBA00022692"/>
    </source>
</evidence>
<dbReference type="GO" id="GO:0002474">
    <property type="term" value="P:antigen processing and presentation of peptide antigen via MHC class I"/>
    <property type="evidence" value="ECO:0007669"/>
    <property type="project" value="UniProtKB-KW"/>
</dbReference>
<dbReference type="Pfam" id="PF07654">
    <property type="entry name" value="C1-set"/>
    <property type="match status" value="1"/>
</dbReference>
<dbReference type="PRINTS" id="PR01638">
    <property type="entry name" value="MHCCLASSI"/>
</dbReference>
<dbReference type="SUPFAM" id="SSF48726">
    <property type="entry name" value="Immunoglobulin"/>
    <property type="match status" value="1"/>
</dbReference>
<keyword evidence="7 11" id="KW-0472">Membrane</keyword>
<dbReference type="InterPro" id="IPR001039">
    <property type="entry name" value="MHC_I_a_a1/a2"/>
</dbReference>
<dbReference type="PANTHER" id="PTHR16675:SF242">
    <property type="entry name" value="MAJOR HISTOCOMPATIBILITY COMPLEX CLASS I-RELATED GENE PROTEIN"/>
    <property type="match status" value="1"/>
</dbReference>
<evidence type="ECO:0000313" key="13">
    <source>
        <dbReference type="EMBL" id="ETE57689.1"/>
    </source>
</evidence>
<dbReference type="InterPro" id="IPR003006">
    <property type="entry name" value="Ig/MHC_CS"/>
</dbReference>
<dbReference type="Proteomes" id="UP000018936">
    <property type="component" value="Unassembled WGS sequence"/>
</dbReference>
<feature type="non-terminal residue" evidence="13">
    <location>
        <position position="1"/>
    </location>
</feature>
<sequence length="474" mass="53656">ALVGLRVNSGGAVSAEPPVVTVTRRTEVEDGMETHICRQHGFYPREIDASWTRDGEIWLQDTFHGSVVPNMDGTYHYWLSVQIDPKERDRYRCHVEHDGLQEPLDVALKEPKSNLGIIISCIVAALVLVSVIAGILVFFSKYRFFSRRDIKMATKKHQVSDLSFLQVISNLEQGPEAPSLEFVFVLVCVCLNTKESHEAAELRYLPLPPKNGKMGPIFITARLFLGVETPKEELLQVTKDPAVQTRRDKLFRCLQVPGSGGTCLRIAAKDGSALCAPLAPGVGGGGPAGKLLRHSRKLESRVSWMEKVEKEDPNYWVRNTQMARDTEEASRGDLETLRLRYNQSKSLHTWQRMYGCELRGDGSRGGFDQYGYDGRTFLTFDKEILTWVAPDPQAQISKRKWDASAVYNWRGKSYLEETCIKWLKKHLCYGEETLLRRGEHLDPDWTFFLYGWISLTHSAPLGPWSAVCPAQRLL</sequence>
<protein>
    <submittedName>
        <fullName evidence="13">Major histocompatibility complex class I-related protein</fullName>
    </submittedName>
</protein>
<dbReference type="InterPro" id="IPR003597">
    <property type="entry name" value="Ig_C1-set"/>
</dbReference>
<proteinExistence type="inferred from homology"/>
<dbReference type="SUPFAM" id="SSF54452">
    <property type="entry name" value="MHC antigen-recognition domain"/>
    <property type="match status" value="1"/>
</dbReference>
<dbReference type="Gene3D" id="3.30.500.10">
    <property type="entry name" value="MHC class I-like antigen recognition-like"/>
    <property type="match status" value="1"/>
</dbReference>
<keyword evidence="8" id="KW-1015">Disulfide bond</keyword>
<dbReference type="PROSITE" id="PS00290">
    <property type="entry name" value="IG_MHC"/>
    <property type="match status" value="1"/>
</dbReference>
<feature type="transmembrane region" description="Helical" evidence="11">
    <location>
        <begin position="115"/>
        <end position="139"/>
    </location>
</feature>
<dbReference type="GO" id="GO:0006955">
    <property type="term" value="P:immune response"/>
    <property type="evidence" value="ECO:0007669"/>
    <property type="project" value="TreeGrafter"/>
</dbReference>
<evidence type="ECO:0000256" key="8">
    <source>
        <dbReference type="ARBA" id="ARBA00023157"/>
    </source>
</evidence>
<dbReference type="InterPro" id="IPR050208">
    <property type="entry name" value="MHC_class-I_related"/>
</dbReference>
<comment type="similarity">
    <text evidence="10">Belongs to the MHC class I family.</text>
</comment>
<dbReference type="GO" id="GO:0042612">
    <property type="term" value="C:MHC class I protein complex"/>
    <property type="evidence" value="ECO:0007669"/>
    <property type="project" value="UniProtKB-KW"/>
</dbReference>